<dbReference type="EMBL" id="JANIPJ010000008">
    <property type="protein sequence ID" value="MCR2804843.1"/>
    <property type="molecule type" value="Genomic_DNA"/>
</dbReference>
<dbReference type="GO" id="GO:0005886">
    <property type="term" value="C:plasma membrane"/>
    <property type="evidence" value="ECO:0007669"/>
    <property type="project" value="TreeGrafter"/>
</dbReference>
<dbReference type="InterPro" id="IPR007383">
    <property type="entry name" value="DUF445"/>
</dbReference>
<name>A0A9X2MS55_9BACL</name>
<keyword evidence="1" id="KW-0472">Membrane</keyword>
<feature type="transmembrane region" description="Helical" evidence="1">
    <location>
        <begin position="35"/>
        <end position="57"/>
    </location>
</feature>
<comment type="caution">
    <text evidence="2">The sequence shown here is derived from an EMBL/GenBank/DDBJ whole genome shotgun (WGS) entry which is preliminary data.</text>
</comment>
<dbReference type="AlphaFoldDB" id="A0A9X2MS55"/>
<keyword evidence="3" id="KW-1185">Reference proteome</keyword>
<proteinExistence type="predicted"/>
<dbReference type="RefSeq" id="WP_257446246.1">
    <property type="nucleotide sequence ID" value="NZ_JANIPJ010000008.1"/>
</dbReference>
<gene>
    <name evidence="2" type="ORF">NQZ67_13240</name>
</gene>
<dbReference type="Pfam" id="PF04286">
    <property type="entry name" value="DUF445"/>
    <property type="match status" value="1"/>
</dbReference>
<feature type="transmembrane region" description="Helical" evidence="1">
    <location>
        <begin position="417"/>
        <end position="438"/>
    </location>
</feature>
<evidence type="ECO:0000313" key="3">
    <source>
        <dbReference type="Proteomes" id="UP001141950"/>
    </source>
</evidence>
<dbReference type="PANTHER" id="PTHR38442:SF1">
    <property type="entry name" value="INNER MEMBRANE PROTEIN"/>
    <property type="match status" value="1"/>
</dbReference>
<sequence>MRKRANLSLILLAFLFAAAAVLLYFGHDAWWSNLLLYTAEAGLVGALADWFAVTVLFRHPFGMKWVPHTAIIPRKREKLIEGVAAMVEKQLLSKNAIMDKLMGYSIVEALIGWIERERTGAPSSLSDRIWSLLISWLRGADMTAWADKLDEHGRSILREANLSRYAGKGLRWLLSNSDFQKWLGYLIDYAAKRASAEETRQAIRAMMGKEKDKFVSEGGSFTRWLKQKLVDFAEAADAINLDEAADTMYRDLQSFMAELQNPEHELRVMIEARVLTLADQLEASEEIGATIESWKRDMLDELSLQPSIHAMLESAKSMLLAGNELKYVAIEERTLHVEDVKGWLSGLIAAYWEAFKSDEETKSQLDHYAKAFIRGLLEREHALIGKIARKTLEGFTEERLVSFVEDKVGTDLQRIRVNGAFIGAGVGALLYLFLHGVYAPLLELFV</sequence>
<keyword evidence="1" id="KW-0812">Transmembrane</keyword>
<dbReference type="PANTHER" id="PTHR38442">
    <property type="entry name" value="INNER MEMBRANE PROTEIN-RELATED"/>
    <property type="match status" value="1"/>
</dbReference>
<keyword evidence="1" id="KW-1133">Transmembrane helix</keyword>
<accession>A0A9X2MS55</accession>
<protein>
    <submittedName>
        <fullName evidence="2">DUF445 domain-containing protein</fullName>
    </submittedName>
</protein>
<reference evidence="2" key="1">
    <citation type="submission" date="2022-08" db="EMBL/GenBank/DDBJ databases">
        <title>The genomic sequence of strain Paenibacillus sp. SCIV0701.</title>
        <authorList>
            <person name="Zhao H."/>
        </authorList>
    </citation>
    <scope>NUCLEOTIDE SEQUENCE</scope>
    <source>
        <strain evidence="2">SCIV0701</strain>
    </source>
</reference>
<organism evidence="2 3">
    <name type="scientific">Paenibacillus soyae</name>
    <dbReference type="NCBI Taxonomy" id="2969249"/>
    <lineage>
        <taxon>Bacteria</taxon>
        <taxon>Bacillati</taxon>
        <taxon>Bacillota</taxon>
        <taxon>Bacilli</taxon>
        <taxon>Bacillales</taxon>
        <taxon>Paenibacillaceae</taxon>
        <taxon>Paenibacillus</taxon>
    </lineage>
</organism>
<evidence type="ECO:0000313" key="2">
    <source>
        <dbReference type="EMBL" id="MCR2804843.1"/>
    </source>
</evidence>
<evidence type="ECO:0000256" key="1">
    <source>
        <dbReference type="SAM" id="Phobius"/>
    </source>
</evidence>
<dbReference type="Proteomes" id="UP001141950">
    <property type="component" value="Unassembled WGS sequence"/>
</dbReference>